<feature type="domain" description="Methyltransferase small" evidence="4">
    <location>
        <begin position="127"/>
        <end position="212"/>
    </location>
</feature>
<dbReference type="InterPro" id="IPR017127">
    <property type="entry name" value="Ribosome_uL3_MTase"/>
</dbReference>
<dbReference type="PIRSF" id="PIRSF037167">
    <property type="entry name" value="Mtase_YfcB_prd"/>
    <property type="match status" value="1"/>
</dbReference>
<evidence type="ECO:0000313" key="6">
    <source>
        <dbReference type="Proteomes" id="UP000236655"/>
    </source>
</evidence>
<dbReference type="GO" id="GO:0005840">
    <property type="term" value="C:ribosome"/>
    <property type="evidence" value="ECO:0007669"/>
    <property type="project" value="UniProtKB-KW"/>
</dbReference>
<keyword evidence="6" id="KW-1185">Reference proteome</keyword>
<protein>
    <submittedName>
        <fullName evidence="5">50S ribosomal protein L3 N(5)-glutamine methyltransferase</fullName>
    </submittedName>
</protein>
<evidence type="ECO:0000256" key="2">
    <source>
        <dbReference type="ARBA" id="ARBA00022679"/>
    </source>
</evidence>
<evidence type="ECO:0000256" key="3">
    <source>
        <dbReference type="ARBA" id="ARBA00022691"/>
    </source>
</evidence>
<accession>A0A2I7N8C5</accession>
<dbReference type="InterPro" id="IPR002052">
    <property type="entry name" value="DNA_methylase_N6_adenine_CS"/>
</dbReference>
<dbReference type="KEGG" id="nba:CUN60_09300"/>
<dbReference type="GO" id="GO:0005829">
    <property type="term" value="C:cytosol"/>
    <property type="evidence" value="ECO:0007669"/>
    <property type="project" value="TreeGrafter"/>
</dbReference>
<keyword evidence="1 5" id="KW-0489">Methyltransferase</keyword>
<dbReference type="Proteomes" id="UP000236655">
    <property type="component" value="Chromosome"/>
</dbReference>
<dbReference type="EMBL" id="CP024847">
    <property type="protein sequence ID" value="AUR52485.1"/>
    <property type="molecule type" value="Genomic_DNA"/>
</dbReference>
<dbReference type="CDD" id="cd02440">
    <property type="entry name" value="AdoMet_MTases"/>
    <property type="match status" value="1"/>
</dbReference>
<dbReference type="SUPFAM" id="SSF53335">
    <property type="entry name" value="S-adenosyl-L-methionine-dependent methyltransferases"/>
    <property type="match status" value="1"/>
</dbReference>
<gene>
    <name evidence="5" type="ORF">CUN60_09300</name>
</gene>
<evidence type="ECO:0000259" key="4">
    <source>
        <dbReference type="Pfam" id="PF05175"/>
    </source>
</evidence>
<dbReference type="GO" id="GO:0036009">
    <property type="term" value="F:protein-glutamine N-methyltransferase activity"/>
    <property type="evidence" value="ECO:0007669"/>
    <property type="project" value="InterPro"/>
</dbReference>
<dbReference type="GO" id="GO:0003676">
    <property type="term" value="F:nucleic acid binding"/>
    <property type="evidence" value="ECO:0007669"/>
    <property type="project" value="InterPro"/>
</dbReference>
<sequence length="300" mass="34663">MTESLVTLRDYIRYAVSEFRRNNLFFGHGTTNAYDEAVFLVLQSLSLPLEQLEPFFDARLLPEEKAIILERIKRRVDERIPLSYITNEAYLQGYSFYVDKRVIIPRSFIAEHIVNNQLDEWIEHPELVNNVLDLCTGNGSLATIAAHHYYDAEIVASDISEDALDVASINIERNQVTDRVTLIKSDLFNELGDYFETFDLILTNPPYVDTRRMESLPKEYLYEPNLALFGGTDGLEFVDKILKQSKYYLSDFGVLVVEMGDNRFELEQMYPDLPFKWLESVSGDGVVFVLTKADLIDYFD</sequence>
<dbReference type="OrthoDB" id="9800643at2"/>
<dbReference type="RefSeq" id="WP_102951776.1">
    <property type="nucleotide sequence ID" value="NZ_CP024847.1"/>
</dbReference>
<dbReference type="GO" id="GO:0032259">
    <property type="term" value="P:methylation"/>
    <property type="evidence" value="ECO:0007669"/>
    <property type="project" value="UniProtKB-KW"/>
</dbReference>
<proteinExistence type="predicted"/>
<dbReference type="AlphaFoldDB" id="A0A2I7N8C5"/>
<dbReference type="Gene3D" id="3.40.50.150">
    <property type="entry name" value="Vaccinia Virus protein VP39"/>
    <property type="match status" value="1"/>
</dbReference>
<dbReference type="NCBIfam" id="TIGR00536">
    <property type="entry name" value="hemK_fam"/>
    <property type="match status" value="1"/>
</dbReference>
<dbReference type="PANTHER" id="PTHR47806">
    <property type="entry name" value="50S RIBOSOMAL PROTEIN L3 GLUTAMINE METHYLTRANSFERASE"/>
    <property type="match status" value="1"/>
</dbReference>
<keyword evidence="3" id="KW-0949">S-adenosyl-L-methionine</keyword>
<keyword evidence="2 5" id="KW-0808">Transferase</keyword>
<dbReference type="PROSITE" id="PS00092">
    <property type="entry name" value="N6_MTASE"/>
    <property type="match status" value="1"/>
</dbReference>
<dbReference type="InterPro" id="IPR004556">
    <property type="entry name" value="HemK-like"/>
</dbReference>
<dbReference type="NCBIfam" id="TIGR03533">
    <property type="entry name" value="L3_gln_methyl"/>
    <property type="match status" value="1"/>
</dbReference>
<evidence type="ECO:0000256" key="1">
    <source>
        <dbReference type="ARBA" id="ARBA00022603"/>
    </source>
</evidence>
<keyword evidence="5" id="KW-0687">Ribonucleoprotein</keyword>
<reference evidence="6" key="1">
    <citation type="submission" date="2017-11" db="EMBL/GenBank/DDBJ databases">
        <authorList>
            <person name="Chan K.G."/>
            <person name="Lee L.S."/>
        </authorList>
    </citation>
    <scope>NUCLEOTIDE SEQUENCE [LARGE SCALE GENOMIC DNA]</scope>
    <source>
        <strain evidence="6">DSM 100970</strain>
    </source>
</reference>
<dbReference type="InterPro" id="IPR029063">
    <property type="entry name" value="SAM-dependent_MTases_sf"/>
</dbReference>
<keyword evidence="5" id="KW-0689">Ribosomal protein</keyword>
<organism evidence="5 6">
    <name type="scientific">Aquella oligotrophica</name>
    <dbReference type="NCBI Taxonomy" id="2067065"/>
    <lineage>
        <taxon>Bacteria</taxon>
        <taxon>Pseudomonadati</taxon>
        <taxon>Pseudomonadota</taxon>
        <taxon>Betaproteobacteria</taxon>
        <taxon>Neisseriales</taxon>
        <taxon>Neisseriaceae</taxon>
        <taxon>Aquella</taxon>
    </lineage>
</organism>
<dbReference type="Pfam" id="PF05175">
    <property type="entry name" value="MTS"/>
    <property type="match status" value="1"/>
</dbReference>
<evidence type="ECO:0000313" key="5">
    <source>
        <dbReference type="EMBL" id="AUR52485.1"/>
    </source>
</evidence>
<dbReference type="PANTHER" id="PTHR47806:SF1">
    <property type="entry name" value="RIBOSOMAL PROTEIN UL3 GLUTAMINE METHYLTRANSFERASE"/>
    <property type="match status" value="1"/>
</dbReference>
<name>A0A2I7N8C5_9NEIS</name>
<dbReference type="InterPro" id="IPR007848">
    <property type="entry name" value="Small_mtfrase_dom"/>
</dbReference>